<keyword evidence="2" id="KW-1185">Reference proteome</keyword>
<evidence type="ECO:0000313" key="1">
    <source>
        <dbReference type="EMBL" id="KAL3886726.1"/>
    </source>
</evidence>
<reference evidence="1 2" key="1">
    <citation type="submission" date="2024-11" db="EMBL/GenBank/DDBJ databases">
        <title>Chromosome-level genome assembly of the freshwater bivalve Anodonta woodiana.</title>
        <authorList>
            <person name="Chen X."/>
        </authorList>
    </citation>
    <scope>NUCLEOTIDE SEQUENCE [LARGE SCALE GENOMIC DNA]</scope>
    <source>
        <strain evidence="1">MN2024</strain>
        <tissue evidence="1">Gills</tissue>
    </source>
</reference>
<dbReference type="AlphaFoldDB" id="A0ABD3XMA4"/>
<name>A0ABD3XMA4_SINWO</name>
<dbReference type="Proteomes" id="UP001634394">
    <property type="component" value="Unassembled WGS sequence"/>
</dbReference>
<organism evidence="1 2">
    <name type="scientific">Sinanodonta woodiana</name>
    <name type="common">Chinese pond mussel</name>
    <name type="synonym">Anodonta woodiana</name>
    <dbReference type="NCBI Taxonomy" id="1069815"/>
    <lineage>
        <taxon>Eukaryota</taxon>
        <taxon>Metazoa</taxon>
        <taxon>Spiralia</taxon>
        <taxon>Lophotrochozoa</taxon>
        <taxon>Mollusca</taxon>
        <taxon>Bivalvia</taxon>
        <taxon>Autobranchia</taxon>
        <taxon>Heteroconchia</taxon>
        <taxon>Palaeoheterodonta</taxon>
        <taxon>Unionida</taxon>
        <taxon>Unionoidea</taxon>
        <taxon>Unionidae</taxon>
        <taxon>Unioninae</taxon>
        <taxon>Sinanodonta</taxon>
    </lineage>
</organism>
<dbReference type="EMBL" id="JBJQND010000002">
    <property type="protein sequence ID" value="KAL3886726.1"/>
    <property type="molecule type" value="Genomic_DNA"/>
</dbReference>
<protein>
    <recommendedName>
        <fullName evidence="3">ZP domain-containing protein</fullName>
    </recommendedName>
</protein>
<evidence type="ECO:0000313" key="2">
    <source>
        <dbReference type="Proteomes" id="UP001634394"/>
    </source>
</evidence>
<feature type="non-terminal residue" evidence="1">
    <location>
        <position position="174"/>
    </location>
</feature>
<sequence>CTNHNSMQIFVSKPGLYGSVYAQGEHNNECSVERQETENALEFEIRNCNINETITVIIMHVIQNGSAATLVIGGANVSFIKLKCNEVPLGGYVVNKTVTINESAAKDYTVKTESPLYLDMEIQDSSYNRLNDAVTVGTVLHLVITGGDQFDFHAETCIASDANHTHSRTLVSNG</sequence>
<proteinExistence type="predicted"/>
<comment type="caution">
    <text evidence="1">The sequence shown here is derived from an EMBL/GenBank/DDBJ whole genome shotgun (WGS) entry which is preliminary data.</text>
</comment>
<evidence type="ECO:0008006" key="3">
    <source>
        <dbReference type="Google" id="ProtNLM"/>
    </source>
</evidence>
<gene>
    <name evidence="1" type="ORF">ACJMK2_026704</name>
</gene>
<feature type="non-terminal residue" evidence="1">
    <location>
        <position position="1"/>
    </location>
</feature>
<accession>A0ABD3XMA4</accession>